<reference evidence="3 4" key="1">
    <citation type="journal article" date="2022" name="Nat. Ecol. Evol.">
        <title>A masculinizing supergene underlies an exaggerated male reproductive morph in a spider.</title>
        <authorList>
            <person name="Hendrickx F."/>
            <person name="De Corte Z."/>
            <person name="Sonet G."/>
            <person name="Van Belleghem S.M."/>
            <person name="Kostlbacher S."/>
            <person name="Vangestel C."/>
        </authorList>
    </citation>
    <scope>NUCLEOTIDE SEQUENCE [LARGE SCALE GENOMIC DNA]</scope>
    <source>
        <strain evidence="3">W744_W776</strain>
    </source>
</reference>
<comment type="caution">
    <text evidence="3">The sequence shown here is derived from an EMBL/GenBank/DDBJ whole genome shotgun (WGS) entry which is preliminary data.</text>
</comment>
<dbReference type="Proteomes" id="UP000827092">
    <property type="component" value="Unassembled WGS sequence"/>
</dbReference>
<feature type="region of interest" description="Disordered" evidence="1">
    <location>
        <begin position="33"/>
        <end position="73"/>
    </location>
</feature>
<feature type="chain" id="PRO_5043731171" evidence="2">
    <location>
        <begin position="21"/>
        <end position="73"/>
    </location>
</feature>
<feature type="signal peptide" evidence="2">
    <location>
        <begin position="1"/>
        <end position="20"/>
    </location>
</feature>
<sequence>MKSLFILFLVVLMMFAGVLCQSQSESCTTVNGRTECTRQSNPGNSGSSSSSSSSGNFPPGFNPFGGFFPFGRR</sequence>
<protein>
    <submittedName>
        <fullName evidence="3">Uncharacterized protein</fullName>
    </submittedName>
</protein>
<dbReference type="EMBL" id="JAFNEN010000078">
    <property type="protein sequence ID" value="KAG8195764.1"/>
    <property type="molecule type" value="Genomic_DNA"/>
</dbReference>
<name>A0AAV6VGI1_9ARAC</name>
<proteinExistence type="predicted"/>
<feature type="compositionally biased region" description="Low complexity" evidence="1">
    <location>
        <begin position="40"/>
        <end position="73"/>
    </location>
</feature>
<gene>
    <name evidence="3" type="ORF">JTE90_004771</name>
</gene>
<organism evidence="3 4">
    <name type="scientific">Oedothorax gibbosus</name>
    <dbReference type="NCBI Taxonomy" id="931172"/>
    <lineage>
        <taxon>Eukaryota</taxon>
        <taxon>Metazoa</taxon>
        <taxon>Ecdysozoa</taxon>
        <taxon>Arthropoda</taxon>
        <taxon>Chelicerata</taxon>
        <taxon>Arachnida</taxon>
        <taxon>Araneae</taxon>
        <taxon>Araneomorphae</taxon>
        <taxon>Entelegynae</taxon>
        <taxon>Araneoidea</taxon>
        <taxon>Linyphiidae</taxon>
        <taxon>Erigoninae</taxon>
        <taxon>Oedothorax</taxon>
    </lineage>
</organism>
<evidence type="ECO:0000256" key="2">
    <source>
        <dbReference type="SAM" id="SignalP"/>
    </source>
</evidence>
<evidence type="ECO:0000313" key="3">
    <source>
        <dbReference type="EMBL" id="KAG8195764.1"/>
    </source>
</evidence>
<dbReference type="AlphaFoldDB" id="A0AAV6VGI1"/>
<keyword evidence="2" id="KW-0732">Signal</keyword>
<accession>A0AAV6VGI1</accession>
<evidence type="ECO:0000313" key="4">
    <source>
        <dbReference type="Proteomes" id="UP000827092"/>
    </source>
</evidence>
<keyword evidence="4" id="KW-1185">Reference proteome</keyword>
<evidence type="ECO:0000256" key="1">
    <source>
        <dbReference type="SAM" id="MobiDB-lite"/>
    </source>
</evidence>